<keyword evidence="4" id="KW-0804">Transcription</keyword>
<dbReference type="PANTHER" id="PTHR33116">
    <property type="entry name" value="REVERSE TRANSCRIPTASE ZINC-BINDING DOMAIN-CONTAINING PROTEIN-RELATED-RELATED"/>
    <property type="match status" value="1"/>
</dbReference>
<evidence type="ECO:0000313" key="8">
    <source>
        <dbReference type="Proteomes" id="UP000595140"/>
    </source>
</evidence>
<keyword evidence="5" id="KW-0539">Nucleus</keyword>
<dbReference type="OrthoDB" id="1306001at2759"/>
<protein>
    <recommendedName>
        <fullName evidence="6">AP2/ERF domain-containing protein</fullName>
    </recommendedName>
</protein>
<keyword evidence="2" id="KW-0805">Transcription regulation</keyword>
<sequence length="737" mass="83716">MGVEITKGADDLLWFRFYHKKDAVRILEEGPWSYDNASLLCTIPTPGENITVQGLNKLEIWVQVHGLPFGYTSRNILEAVGNFVGLFIKFDERNFEGHPFTWEWKKYSPEWVEERLDRAVASNDWLDIFPNCVVHNIATLRHGSMSFLKRLNYCGKELQSWDRDHFNRFGGKIRQLRKQLESMRGQRGGSVVRDREAIDHEIRKTLEIEDSYWRQRAKQFWIKEGDRNTKYFHNFASHRKRKNRLVRLRYDRGAWQESAHLNTLVFDFYTKLFSDTAEGMIGEDILREVDCHHIKDFGKYPGLPSFIGKNKYEIFSFILDKIRHRIGGWHTRLLSKAGKEILLKTVAQAMPQYAMSVFALPISTCQRIEGLMNKFWWQSDGKNSSGIHWLSWKRMTKPKKFGGLGFKDIHAFNLAMLGKQEALFSKTQGSPIALFVAGNWAIWKARNVALWEKKVVRPLVVAEWAIAALLTTAADPPLALSSHQVAAWGGGGFKCMVDAALHVRSHSVGVAAVLLREDGSFGGAFSRIVRCPFEARVGEAFPIKEALSWLKERGVTEVALFSDCLLLIQALNRRQVDDRSYLGIIESECRLLASSVSQVERIYGEATSRISYEMHATAPRVAHASIRAAVSNNSPRRRENHPHQYHGISRHRNGTWVAQIKYQGALISLGTYSTPHMAAAAYDAVAYALRGSLEELNFPAFAEHYPYPTSSAKADLKRVAALAAAMMDPHGVVSTTS</sequence>
<dbReference type="PROSITE" id="PS51032">
    <property type="entry name" value="AP2_ERF"/>
    <property type="match status" value="1"/>
</dbReference>
<organism evidence="7 8">
    <name type="scientific">Cuscuta campestris</name>
    <dbReference type="NCBI Taxonomy" id="132261"/>
    <lineage>
        <taxon>Eukaryota</taxon>
        <taxon>Viridiplantae</taxon>
        <taxon>Streptophyta</taxon>
        <taxon>Embryophyta</taxon>
        <taxon>Tracheophyta</taxon>
        <taxon>Spermatophyta</taxon>
        <taxon>Magnoliopsida</taxon>
        <taxon>eudicotyledons</taxon>
        <taxon>Gunneridae</taxon>
        <taxon>Pentapetalae</taxon>
        <taxon>asterids</taxon>
        <taxon>lamiids</taxon>
        <taxon>Solanales</taxon>
        <taxon>Convolvulaceae</taxon>
        <taxon>Cuscuteae</taxon>
        <taxon>Cuscuta</taxon>
        <taxon>Cuscuta subgen. Grammica</taxon>
        <taxon>Cuscuta sect. Cleistogrammica</taxon>
    </lineage>
</organism>
<dbReference type="GO" id="GO:0004523">
    <property type="term" value="F:RNA-DNA hybrid ribonuclease activity"/>
    <property type="evidence" value="ECO:0007669"/>
    <property type="project" value="InterPro"/>
</dbReference>
<dbReference type="GO" id="GO:0003677">
    <property type="term" value="F:DNA binding"/>
    <property type="evidence" value="ECO:0007669"/>
    <property type="project" value="UniProtKB-KW"/>
</dbReference>
<name>A0A484LLE3_9ASTE</name>
<dbReference type="EMBL" id="OOIL02001602">
    <property type="protein sequence ID" value="VFQ77059.1"/>
    <property type="molecule type" value="Genomic_DNA"/>
</dbReference>
<dbReference type="InterPro" id="IPR036955">
    <property type="entry name" value="AP2/ERF_dom_sf"/>
</dbReference>
<evidence type="ECO:0000256" key="4">
    <source>
        <dbReference type="ARBA" id="ARBA00023163"/>
    </source>
</evidence>
<dbReference type="CDD" id="cd06222">
    <property type="entry name" value="RNase_H_like"/>
    <property type="match status" value="1"/>
</dbReference>
<gene>
    <name evidence="7" type="ORF">CCAM_LOCUS18835</name>
</gene>
<dbReference type="PANTHER" id="PTHR33116:SF86">
    <property type="entry name" value="REVERSE TRANSCRIPTASE DOMAIN-CONTAINING PROTEIN"/>
    <property type="match status" value="1"/>
</dbReference>
<dbReference type="InterPro" id="IPR036691">
    <property type="entry name" value="Endo/exonu/phosph_ase_sf"/>
</dbReference>
<evidence type="ECO:0000256" key="2">
    <source>
        <dbReference type="ARBA" id="ARBA00023015"/>
    </source>
</evidence>
<evidence type="ECO:0000256" key="5">
    <source>
        <dbReference type="ARBA" id="ARBA00023242"/>
    </source>
</evidence>
<dbReference type="InterPro" id="IPR016177">
    <property type="entry name" value="DNA-bd_dom_sf"/>
</dbReference>
<evidence type="ECO:0000259" key="6">
    <source>
        <dbReference type="PROSITE" id="PS51032"/>
    </source>
</evidence>
<evidence type="ECO:0000256" key="1">
    <source>
        <dbReference type="ARBA" id="ARBA00004123"/>
    </source>
</evidence>
<keyword evidence="8" id="KW-1185">Reference proteome</keyword>
<evidence type="ECO:0000313" key="7">
    <source>
        <dbReference type="EMBL" id="VFQ77059.1"/>
    </source>
</evidence>
<dbReference type="InterPro" id="IPR001471">
    <property type="entry name" value="AP2/ERF_dom"/>
</dbReference>
<dbReference type="SMART" id="SM00380">
    <property type="entry name" value="AP2"/>
    <property type="match status" value="1"/>
</dbReference>
<comment type="subcellular location">
    <subcellularLocation>
        <location evidence="1">Nucleus</location>
    </subcellularLocation>
</comment>
<feature type="domain" description="AP2/ERF" evidence="6">
    <location>
        <begin position="644"/>
        <end position="699"/>
    </location>
</feature>
<dbReference type="InterPro" id="IPR002156">
    <property type="entry name" value="RNaseH_domain"/>
</dbReference>
<keyword evidence="3" id="KW-0238">DNA-binding</keyword>
<dbReference type="Gene3D" id="3.30.730.10">
    <property type="entry name" value="AP2/ERF domain"/>
    <property type="match status" value="1"/>
</dbReference>
<dbReference type="GO" id="GO:0005634">
    <property type="term" value="C:nucleus"/>
    <property type="evidence" value="ECO:0007669"/>
    <property type="project" value="UniProtKB-SubCell"/>
</dbReference>
<dbReference type="SUPFAM" id="SSF54171">
    <property type="entry name" value="DNA-binding domain"/>
    <property type="match status" value="1"/>
</dbReference>
<dbReference type="GO" id="GO:0003700">
    <property type="term" value="F:DNA-binding transcription factor activity"/>
    <property type="evidence" value="ECO:0007669"/>
    <property type="project" value="InterPro"/>
</dbReference>
<dbReference type="InterPro" id="IPR044730">
    <property type="entry name" value="RNase_H-like_dom_plant"/>
</dbReference>
<accession>A0A484LLE3</accession>
<reference evidence="7 8" key="1">
    <citation type="submission" date="2018-04" db="EMBL/GenBank/DDBJ databases">
        <authorList>
            <person name="Vogel A."/>
        </authorList>
    </citation>
    <scope>NUCLEOTIDE SEQUENCE [LARGE SCALE GENOMIC DNA]</scope>
</reference>
<dbReference type="Proteomes" id="UP000595140">
    <property type="component" value="Unassembled WGS sequence"/>
</dbReference>
<proteinExistence type="predicted"/>
<dbReference type="AlphaFoldDB" id="A0A484LLE3"/>
<evidence type="ECO:0000256" key="3">
    <source>
        <dbReference type="ARBA" id="ARBA00023125"/>
    </source>
</evidence>
<dbReference type="SUPFAM" id="SSF56219">
    <property type="entry name" value="DNase I-like"/>
    <property type="match status" value="1"/>
</dbReference>
<dbReference type="Pfam" id="PF13456">
    <property type="entry name" value="RVT_3"/>
    <property type="match status" value="1"/>
</dbReference>